<dbReference type="InterPro" id="IPR032875">
    <property type="entry name" value="Succ_CoA_lig_flav_dom"/>
</dbReference>
<dbReference type="Gene3D" id="3.30.470.20">
    <property type="entry name" value="ATP-grasp fold, B domain"/>
    <property type="match status" value="1"/>
</dbReference>
<dbReference type="Pfam" id="PF13607">
    <property type="entry name" value="Succ_CoA_lig"/>
    <property type="match status" value="1"/>
</dbReference>
<dbReference type="PROSITE" id="PS51186">
    <property type="entry name" value="GNAT"/>
    <property type="match status" value="1"/>
</dbReference>
<organism evidence="4 5">
    <name type="scientific">Terrabacter terrigena</name>
    <dbReference type="NCBI Taxonomy" id="574718"/>
    <lineage>
        <taxon>Bacteria</taxon>
        <taxon>Bacillati</taxon>
        <taxon>Actinomycetota</taxon>
        <taxon>Actinomycetes</taxon>
        <taxon>Micrococcales</taxon>
        <taxon>Intrasporangiaceae</taxon>
        <taxon>Terrabacter</taxon>
    </lineage>
</organism>
<dbReference type="SUPFAM" id="SSF56059">
    <property type="entry name" value="Glutathione synthetase ATP-binding domain-like"/>
    <property type="match status" value="1"/>
</dbReference>
<proteinExistence type="predicted"/>
<keyword evidence="5" id="KW-1185">Reference proteome</keyword>
<dbReference type="InterPro" id="IPR000182">
    <property type="entry name" value="GNAT_dom"/>
</dbReference>
<dbReference type="SUPFAM" id="SSF51735">
    <property type="entry name" value="NAD(P)-binding Rossmann-fold domains"/>
    <property type="match status" value="1"/>
</dbReference>
<comment type="caution">
    <text evidence="4">The sequence shown here is derived from an EMBL/GenBank/DDBJ whole genome shotgun (WGS) entry which is preliminary data.</text>
</comment>
<dbReference type="Pfam" id="PF13380">
    <property type="entry name" value="CoA_binding_2"/>
    <property type="match status" value="1"/>
</dbReference>
<dbReference type="EC" id="2.3.1.-" evidence="4"/>
<keyword evidence="4" id="KW-0808">Transferase</keyword>
<evidence type="ECO:0000259" key="3">
    <source>
        <dbReference type="PROSITE" id="PS51186"/>
    </source>
</evidence>
<feature type="domain" description="ATP-grasp" evidence="2">
    <location>
        <begin position="682"/>
        <end position="718"/>
    </location>
</feature>
<dbReference type="SMART" id="SM00881">
    <property type="entry name" value="CoA_binding"/>
    <property type="match status" value="1"/>
</dbReference>
<name>A0ABW3MTF9_9MICO</name>
<feature type="domain" description="N-acetyltransferase" evidence="3">
    <location>
        <begin position="38"/>
        <end position="188"/>
    </location>
</feature>
<dbReference type="SUPFAM" id="SSF52210">
    <property type="entry name" value="Succinyl-CoA synthetase domains"/>
    <property type="match status" value="2"/>
</dbReference>
<dbReference type="InterPro" id="IPR011761">
    <property type="entry name" value="ATP-grasp"/>
</dbReference>
<dbReference type="Pfam" id="PF00583">
    <property type="entry name" value="Acetyltransf_1"/>
    <property type="match status" value="1"/>
</dbReference>
<evidence type="ECO:0000313" key="5">
    <source>
        <dbReference type="Proteomes" id="UP001597046"/>
    </source>
</evidence>
<dbReference type="PANTHER" id="PTHR42793:SF1">
    <property type="entry name" value="PEPTIDYL-LYSINE N-ACETYLTRANSFERASE PATZ"/>
    <property type="match status" value="1"/>
</dbReference>
<dbReference type="GO" id="GO:0016746">
    <property type="term" value="F:acyltransferase activity"/>
    <property type="evidence" value="ECO:0007669"/>
    <property type="project" value="UniProtKB-KW"/>
</dbReference>
<dbReference type="PANTHER" id="PTHR42793">
    <property type="entry name" value="COA BINDING DOMAIN CONTAINING PROTEIN"/>
    <property type="match status" value="1"/>
</dbReference>
<dbReference type="Proteomes" id="UP001597046">
    <property type="component" value="Unassembled WGS sequence"/>
</dbReference>
<keyword evidence="4" id="KW-0012">Acyltransferase</keyword>
<reference evidence="5" key="1">
    <citation type="journal article" date="2019" name="Int. J. Syst. Evol. Microbiol.">
        <title>The Global Catalogue of Microorganisms (GCM) 10K type strain sequencing project: providing services to taxonomists for standard genome sequencing and annotation.</title>
        <authorList>
            <consortium name="The Broad Institute Genomics Platform"/>
            <consortium name="The Broad Institute Genome Sequencing Center for Infectious Disease"/>
            <person name="Wu L."/>
            <person name="Ma J."/>
        </authorList>
    </citation>
    <scope>NUCLEOTIDE SEQUENCE [LARGE SCALE GENOMIC DNA]</scope>
    <source>
        <strain evidence="5">CCUG 57508</strain>
    </source>
</reference>
<gene>
    <name evidence="4" type="ORF">ACFQ2V_06730</name>
</gene>
<dbReference type="CDD" id="cd04301">
    <property type="entry name" value="NAT_SF"/>
    <property type="match status" value="1"/>
</dbReference>
<evidence type="ECO:0000256" key="1">
    <source>
        <dbReference type="PROSITE-ProRule" id="PRU00409"/>
    </source>
</evidence>
<dbReference type="InterPro" id="IPR016181">
    <property type="entry name" value="Acyl_CoA_acyltransferase"/>
</dbReference>
<evidence type="ECO:0000259" key="2">
    <source>
        <dbReference type="PROSITE" id="PS50975"/>
    </source>
</evidence>
<evidence type="ECO:0000313" key="4">
    <source>
        <dbReference type="EMBL" id="MFD1053993.1"/>
    </source>
</evidence>
<keyword evidence="1" id="KW-0547">Nucleotide-binding</keyword>
<dbReference type="Gene3D" id="3.40.630.30">
    <property type="match status" value="1"/>
</dbReference>
<dbReference type="SUPFAM" id="SSF55729">
    <property type="entry name" value="Acyl-CoA N-acyltransferases (Nat)"/>
    <property type="match status" value="1"/>
</dbReference>
<dbReference type="EMBL" id="JBHTKH010000003">
    <property type="protein sequence ID" value="MFD1053993.1"/>
    <property type="molecule type" value="Genomic_DNA"/>
</dbReference>
<dbReference type="InterPro" id="IPR016102">
    <property type="entry name" value="Succinyl-CoA_synth-like"/>
</dbReference>
<keyword evidence="1" id="KW-0067">ATP-binding</keyword>
<dbReference type="InterPro" id="IPR013815">
    <property type="entry name" value="ATP_grasp_subdomain_1"/>
</dbReference>
<dbReference type="InterPro" id="IPR036291">
    <property type="entry name" value="NAD(P)-bd_dom_sf"/>
</dbReference>
<accession>A0ABW3MTF9</accession>
<dbReference type="Gene3D" id="3.40.50.720">
    <property type="entry name" value="NAD(P)-binding Rossmann-like Domain"/>
    <property type="match status" value="1"/>
</dbReference>
<dbReference type="RefSeq" id="WP_386051892.1">
    <property type="nucleotide sequence ID" value="NZ_JBHTKH010000003.1"/>
</dbReference>
<sequence>MEGGELDDTAAMERVSARATGAPVEWEADVVLRDGSVAHIRPITPDDADGIRAFHSKQSDESIYLRFFAPLRELSERDVHRFTHVDHHDRVALVATLDGEITGIGRYDRIDPTSAEVAFNISDHFQGKGIGSVMLEHLAAIAQEMGITRFVAEVLPQNRKMLTVFKEAGYEVTHHIEDGVVEVAFDIKPTEQSKAVQLSREHRAESRSVRTILFPERVAIIGASRREESIGALVMRNILDAGYQGELYPIHRVAENVQGIKAYPSILETPHPVDLAIVVVPAAQAIDVVKDCGRAGVKALLVLSAGFAEAGDEGILLQEKLRRRVRRAGMRIVGPNSFGLVNNDPAVRLNATLASVIPESGRLGLFAQSGALGVAVLASAARRGLGISVFASAGNRVDVSGNDLMQYWIDDQETDTVGLYLESMGNPRKFSRIARALAAVKPVVVVSSGVSSFAAPPGHRTRVTNVPPQAFDALLRQAGVIRVENVHQLFDVAQLTLHQPLPKGDRVAIVGNSDALGALSASACVSWGLRVTHGPVSLPPQASAEEFAAALDAAFADPEVDSVVAAFIPPLVTQDEDVHRAVRSIVADYEKPCVATFLGMRGVGEDLSYDQDGTRRSVPVYAMPEDGIRALNAVTRYALWRQRDRGTPVAPNGIDRLRAEALIDGYLADSHEGRALTREEARELLGAYGIRLWPAVEVTSADAAVAAADELTYPVILKSTSPVVRHQPGLVGVRGDLVDADAVRNAYASLSQRLGPLVADRFVVQRMAVPGVSTVIRASEDPLFGPVVSFSVAGPPTELLDDVAHRIPPLTDVDVTDLMDGVKAAPLLNGHRGAAPVHRSALADLIARLSVMADDHPELSSVELNPVNAWTGGVDVLGAEVVVRPALVRKDPGRRRMT</sequence>
<dbReference type="Pfam" id="PF13549">
    <property type="entry name" value="ATP-grasp_5"/>
    <property type="match status" value="1"/>
</dbReference>
<dbReference type="PROSITE" id="PS50975">
    <property type="entry name" value="ATP_GRASP"/>
    <property type="match status" value="1"/>
</dbReference>
<protein>
    <submittedName>
        <fullName evidence="4">GNAT family N-acetyltransferase</fullName>
        <ecNumber evidence="4">2.3.1.-</ecNumber>
    </submittedName>
</protein>
<dbReference type="InterPro" id="IPR003781">
    <property type="entry name" value="CoA-bd"/>
</dbReference>
<dbReference type="Gene3D" id="3.40.50.261">
    <property type="entry name" value="Succinyl-CoA synthetase domains"/>
    <property type="match status" value="2"/>
</dbReference>
<dbReference type="Gene3D" id="3.30.1490.20">
    <property type="entry name" value="ATP-grasp fold, A domain"/>
    <property type="match status" value="1"/>
</dbReference>